<dbReference type="InterPro" id="IPR003409">
    <property type="entry name" value="MORN"/>
</dbReference>
<dbReference type="PANTHER" id="PTHR46437">
    <property type="entry name" value="MORN REPEAT-CONTAINING PROTEIN 5"/>
    <property type="match status" value="1"/>
</dbReference>
<proteinExistence type="predicted"/>
<dbReference type="Pfam" id="PF02493">
    <property type="entry name" value="MORN"/>
    <property type="match status" value="2"/>
</dbReference>
<organism evidence="7 8">
    <name type="scientific">Leptidea sinapis</name>
    <dbReference type="NCBI Taxonomy" id="189913"/>
    <lineage>
        <taxon>Eukaryota</taxon>
        <taxon>Metazoa</taxon>
        <taxon>Ecdysozoa</taxon>
        <taxon>Arthropoda</taxon>
        <taxon>Hexapoda</taxon>
        <taxon>Insecta</taxon>
        <taxon>Pterygota</taxon>
        <taxon>Neoptera</taxon>
        <taxon>Endopterygota</taxon>
        <taxon>Lepidoptera</taxon>
        <taxon>Glossata</taxon>
        <taxon>Ditrysia</taxon>
        <taxon>Papilionoidea</taxon>
        <taxon>Pieridae</taxon>
        <taxon>Dismorphiinae</taxon>
        <taxon>Leptidea</taxon>
    </lineage>
</organism>
<dbReference type="SMART" id="SM00698">
    <property type="entry name" value="MORN"/>
    <property type="match status" value="2"/>
</dbReference>
<dbReference type="Proteomes" id="UP000324832">
    <property type="component" value="Unassembled WGS sequence"/>
</dbReference>
<keyword evidence="5" id="KW-0969">Cilium</keyword>
<evidence type="ECO:0000256" key="5">
    <source>
        <dbReference type="ARBA" id="ARBA00023069"/>
    </source>
</evidence>
<evidence type="ECO:0000256" key="4">
    <source>
        <dbReference type="ARBA" id="ARBA00022846"/>
    </source>
</evidence>
<dbReference type="Gene3D" id="2.20.110.10">
    <property type="entry name" value="Histone H3 K4-specific methyltransferase SET7/9 N-terminal domain"/>
    <property type="match status" value="1"/>
</dbReference>
<accession>A0A5E4QZ04</accession>
<comment type="subcellular location">
    <subcellularLocation>
        <location evidence="1">Cell projection</location>
        <location evidence="1">Cilium</location>
        <location evidence="1">Flagellum</location>
    </subcellularLocation>
</comment>
<protein>
    <recommendedName>
        <fullName evidence="2">MORN repeat-containing protein 5</fullName>
    </recommendedName>
</protein>
<evidence type="ECO:0000256" key="1">
    <source>
        <dbReference type="ARBA" id="ARBA00004230"/>
    </source>
</evidence>
<keyword evidence="4" id="KW-0282">Flagellum</keyword>
<evidence type="ECO:0000256" key="6">
    <source>
        <dbReference type="ARBA" id="ARBA00023273"/>
    </source>
</evidence>
<dbReference type="SUPFAM" id="SSF82185">
    <property type="entry name" value="Histone H3 K4-specific methyltransferase SET7/9 N-terminal domain"/>
    <property type="match status" value="1"/>
</dbReference>
<dbReference type="PANTHER" id="PTHR46437:SF1">
    <property type="entry name" value="MORN REPEAT-CONTAINING PROTEIN 5"/>
    <property type="match status" value="1"/>
</dbReference>
<gene>
    <name evidence="7" type="ORF">LSINAPIS_LOCUS12986</name>
</gene>
<evidence type="ECO:0000256" key="2">
    <source>
        <dbReference type="ARBA" id="ARBA00016322"/>
    </source>
</evidence>
<evidence type="ECO:0000313" key="7">
    <source>
        <dbReference type="EMBL" id="VVD02875.1"/>
    </source>
</evidence>
<keyword evidence="3" id="KW-0677">Repeat</keyword>
<sequence length="104" mass="11829">MKRFPTGSCYEGTWDVLGMSGYGTYTFHNGVIYEGELDDGMFHGFGELRYPSGETIKGKWKKGALVERTLIFDDGLPYEEYDWSYCRAPDRSARPVCSQPVSHI</sequence>
<keyword evidence="6" id="KW-0966">Cell projection</keyword>
<evidence type="ECO:0000256" key="3">
    <source>
        <dbReference type="ARBA" id="ARBA00022737"/>
    </source>
</evidence>
<name>A0A5E4QZ04_9NEOP</name>
<reference evidence="7 8" key="1">
    <citation type="submission" date="2017-07" db="EMBL/GenBank/DDBJ databases">
        <authorList>
            <person name="Talla V."/>
            <person name="Backstrom N."/>
        </authorList>
    </citation>
    <scope>NUCLEOTIDE SEQUENCE [LARGE SCALE GENOMIC DNA]</scope>
</reference>
<evidence type="ECO:0000313" key="8">
    <source>
        <dbReference type="Proteomes" id="UP000324832"/>
    </source>
</evidence>
<dbReference type="AlphaFoldDB" id="A0A5E4QZ04"/>
<dbReference type="EMBL" id="FZQP02006421">
    <property type="protein sequence ID" value="VVD02875.1"/>
    <property type="molecule type" value="Genomic_DNA"/>
</dbReference>
<dbReference type="GO" id="GO:0031514">
    <property type="term" value="C:motile cilium"/>
    <property type="evidence" value="ECO:0007669"/>
    <property type="project" value="UniProtKB-SubCell"/>
</dbReference>
<dbReference type="InterPro" id="IPR042814">
    <property type="entry name" value="Morn5"/>
</dbReference>
<keyword evidence="8" id="KW-1185">Reference proteome</keyword>